<dbReference type="EMBL" id="LN725636">
    <property type="protein sequence ID" value="CEP11086.1"/>
    <property type="molecule type" value="Genomic_DNA"/>
</dbReference>
<protein>
    <submittedName>
        <fullName evidence="1">Uncharacterized protein</fullName>
    </submittedName>
</protein>
<sequence>MIKTVTSLPTSNSFPKESNFTANDCREPPQDCIFITNCPETKNSSRTIDVLDVRNTVPLEDTIKFENKCCYECGQEFNCSEGLEKITNRNPQDTDVCQGCKKLFSLAKRPEIRQRFNCSMNNLNNHEVRFLHDWYLHRCTSATITEELYHLPLSTHYYHRTTHNQSDEAEFTFYSTLTDKHTVAHYSTCFGCAEFVKTKRRTLRLVTNKKAGGEYVASTEELFEFLVKSGSICGFTGMQGSWVPFPDHITPLSGGGSSDVSNLQVTLQFLNNVKGNYESDDFQKWLRAFTKHQGYLV</sequence>
<organism evidence="1 2">
    <name type="scientific">Parasitella parasitica</name>
    <dbReference type="NCBI Taxonomy" id="35722"/>
    <lineage>
        <taxon>Eukaryota</taxon>
        <taxon>Fungi</taxon>
        <taxon>Fungi incertae sedis</taxon>
        <taxon>Mucoromycota</taxon>
        <taxon>Mucoromycotina</taxon>
        <taxon>Mucoromycetes</taxon>
        <taxon>Mucorales</taxon>
        <taxon>Mucorineae</taxon>
        <taxon>Mucoraceae</taxon>
        <taxon>Parasitella</taxon>
    </lineage>
</organism>
<accession>A0A0B7MYI9</accession>
<dbReference type="Proteomes" id="UP000054107">
    <property type="component" value="Unassembled WGS sequence"/>
</dbReference>
<proteinExistence type="predicted"/>
<evidence type="ECO:0000313" key="1">
    <source>
        <dbReference type="EMBL" id="CEP11086.1"/>
    </source>
</evidence>
<dbReference type="Gene3D" id="1.10.30.50">
    <property type="match status" value="1"/>
</dbReference>
<gene>
    <name evidence="1" type="primary">PARPA_04887.1 scaffold 15694</name>
</gene>
<dbReference type="AlphaFoldDB" id="A0A0B7MYI9"/>
<keyword evidence="2" id="KW-1185">Reference proteome</keyword>
<dbReference type="OrthoDB" id="2218999at2759"/>
<evidence type="ECO:0000313" key="2">
    <source>
        <dbReference type="Proteomes" id="UP000054107"/>
    </source>
</evidence>
<name>A0A0B7MYI9_9FUNG</name>
<reference evidence="1 2" key="1">
    <citation type="submission" date="2014-09" db="EMBL/GenBank/DDBJ databases">
        <authorList>
            <person name="Ellenberger Sabrina"/>
        </authorList>
    </citation>
    <scope>NUCLEOTIDE SEQUENCE [LARGE SCALE GENOMIC DNA]</scope>
    <source>
        <strain evidence="1 2">CBS 412.66</strain>
    </source>
</reference>